<evidence type="ECO:0000313" key="4">
    <source>
        <dbReference type="EMBL" id="KAJ9592061.1"/>
    </source>
</evidence>
<evidence type="ECO:0000256" key="3">
    <source>
        <dbReference type="ARBA" id="ARBA00023274"/>
    </source>
</evidence>
<feature type="non-terminal residue" evidence="4">
    <location>
        <position position="149"/>
    </location>
</feature>
<dbReference type="Gene3D" id="1.10.10.10">
    <property type="entry name" value="Winged helix-like DNA-binding domain superfamily/Winged helix DNA-binding domain"/>
    <property type="match status" value="1"/>
</dbReference>
<reference evidence="4" key="1">
    <citation type="journal article" date="2023" name="IScience">
        <title>Live-bearing cockroach genome reveals convergent evolutionary mechanisms linked to viviparity in insects and beyond.</title>
        <authorList>
            <person name="Fouks B."/>
            <person name="Harrison M.C."/>
            <person name="Mikhailova A.A."/>
            <person name="Marchal E."/>
            <person name="English S."/>
            <person name="Carruthers M."/>
            <person name="Jennings E.C."/>
            <person name="Chiamaka E.L."/>
            <person name="Frigard R.A."/>
            <person name="Pippel M."/>
            <person name="Attardo G.M."/>
            <person name="Benoit J.B."/>
            <person name="Bornberg-Bauer E."/>
            <person name="Tobe S.S."/>
        </authorList>
    </citation>
    <scope>NUCLEOTIDE SEQUENCE</scope>
    <source>
        <strain evidence="4">Stay&amp;Tobe</strain>
    </source>
</reference>
<evidence type="ECO:0008006" key="6">
    <source>
        <dbReference type="Google" id="ProtNLM"/>
    </source>
</evidence>
<dbReference type="PANTHER" id="PTHR11710">
    <property type="entry name" value="40S RIBOSOMAL PROTEIN S19"/>
    <property type="match status" value="1"/>
</dbReference>
<dbReference type="Pfam" id="PF01090">
    <property type="entry name" value="Ribosomal_S19e"/>
    <property type="match status" value="1"/>
</dbReference>
<name>A0AAD8EJ50_DIPPU</name>
<dbReference type="Proteomes" id="UP001233999">
    <property type="component" value="Unassembled WGS sequence"/>
</dbReference>
<dbReference type="AlphaFoldDB" id="A0AAD8EJ50"/>
<protein>
    <recommendedName>
        <fullName evidence="6">40S ribosomal protein S19</fullName>
    </recommendedName>
</protein>
<dbReference type="PROSITE" id="PS00628">
    <property type="entry name" value="RIBOSOMAL_S19E"/>
    <property type="match status" value="1"/>
</dbReference>
<reference evidence="4" key="2">
    <citation type="submission" date="2023-05" db="EMBL/GenBank/DDBJ databases">
        <authorList>
            <person name="Fouks B."/>
        </authorList>
    </citation>
    <scope>NUCLEOTIDE SEQUENCE</scope>
    <source>
        <strain evidence="4">Stay&amp;Tobe</strain>
        <tissue evidence="4">Testes</tissue>
    </source>
</reference>
<dbReference type="GO" id="GO:0003723">
    <property type="term" value="F:RNA binding"/>
    <property type="evidence" value="ECO:0007669"/>
    <property type="project" value="TreeGrafter"/>
</dbReference>
<dbReference type="SUPFAM" id="SSF46785">
    <property type="entry name" value="Winged helix' DNA-binding domain"/>
    <property type="match status" value="1"/>
</dbReference>
<proteinExistence type="inferred from homology"/>
<keyword evidence="5" id="KW-1185">Reference proteome</keyword>
<dbReference type="InterPro" id="IPR036390">
    <property type="entry name" value="WH_DNA-bd_sf"/>
</dbReference>
<keyword evidence="2" id="KW-0689">Ribosomal protein</keyword>
<dbReference type="PANTHER" id="PTHR11710:SF0">
    <property type="entry name" value="40S RIBOSOMAL PROTEIN S19"/>
    <property type="match status" value="1"/>
</dbReference>
<dbReference type="GO" id="GO:0000028">
    <property type="term" value="P:ribosomal small subunit assembly"/>
    <property type="evidence" value="ECO:0007669"/>
    <property type="project" value="TreeGrafter"/>
</dbReference>
<organism evidence="4 5">
    <name type="scientific">Diploptera punctata</name>
    <name type="common">Pacific beetle cockroach</name>
    <dbReference type="NCBI Taxonomy" id="6984"/>
    <lineage>
        <taxon>Eukaryota</taxon>
        <taxon>Metazoa</taxon>
        <taxon>Ecdysozoa</taxon>
        <taxon>Arthropoda</taxon>
        <taxon>Hexapoda</taxon>
        <taxon>Insecta</taxon>
        <taxon>Pterygota</taxon>
        <taxon>Neoptera</taxon>
        <taxon>Polyneoptera</taxon>
        <taxon>Dictyoptera</taxon>
        <taxon>Blattodea</taxon>
        <taxon>Blaberoidea</taxon>
        <taxon>Blaberidae</taxon>
        <taxon>Diplopterinae</taxon>
        <taxon>Diploptera</taxon>
    </lineage>
</organism>
<sequence length="149" mass="16743">MPSITLKDVDQQKFVKAFSAFLKKSGKLKVPDWVDIVKSAKFKELAPYDADWYYTRCAALARHIYFRSPVGVGAVTKIFGGRQRNGVCPSHFCRGARGVARKALQSLENAKLIEKMPDGGRKLTVQGQRDLDRIAGQLHKKKQSQPPQR</sequence>
<dbReference type="GO" id="GO:0022627">
    <property type="term" value="C:cytosolic small ribosomal subunit"/>
    <property type="evidence" value="ECO:0007669"/>
    <property type="project" value="TreeGrafter"/>
</dbReference>
<evidence type="ECO:0000256" key="2">
    <source>
        <dbReference type="ARBA" id="ARBA00022980"/>
    </source>
</evidence>
<dbReference type="EMBL" id="JASPKZ010003848">
    <property type="protein sequence ID" value="KAJ9592061.1"/>
    <property type="molecule type" value="Genomic_DNA"/>
</dbReference>
<comment type="caution">
    <text evidence="4">The sequence shown here is derived from an EMBL/GenBank/DDBJ whole genome shotgun (WGS) entry which is preliminary data.</text>
</comment>
<gene>
    <name evidence="4" type="ORF">L9F63_001400</name>
</gene>
<dbReference type="InterPro" id="IPR018277">
    <property type="entry name" value="Ribosomal_eS19_CS"/>
</dbReference>
<comment type="similarity">
    <text evidence="1">Belongs to the eukaryotic ribosomal protein eS19 family.</text>
</comment>
<dbReference type="FunFam" id="1.10.10.10:FF:000118">
    <property type="entry name" value="40S ribosomal protein S19"/>
    <property type="match status" value="1"/>
</dbReference>
<dbReference type="InterPro" id="IPR036388">
    <property type="entry name" value="WH-like_DNA-bd_sf"/>
</dbReference>
<dbReference type="InterPro" id="IPR001266">
    <property type="entry name" value="Ribosomal_eS19"/>
</dbReference>
<evidence type="ECO:0000313" key="5">
    <source>
        <dbReference type="Proteomes" id="UP001233999"/>
    </source>
</evidence>
<accession>A0AAD8EJ50</accession>
<dbReference type="SMART" id="SM01413">
    <property type="entry name" value="Ribosomal_S19e"/>
    <property type="match status" value="1"/>
</dbReference>
<evidence type="ECO:0000256" key="1">
    <source>
        <dbReference type="ARBA" id="ARBA00010014"/>
    </source>
</evidence>
<dbReference type="GO" id="GO:0002181">
    <property type="term" value="P:cytoplasmic translation"/>
    <property type="evidence" value="ECO:0007669"/>
    <property type="project" value="UniProtKB-ARBA"/>
</dbReference>
<keyword evidence="3" id="KW-0687">Ribonucleoprotein</keyword>
<dbReference type="GO" id="GO:0003735">
    <property type="term" value="F:structural constituent of ribosome"/>
    <property type="evidence" value="ECO:0007669"/>
    <property type="project" value="InterPro"/>
</dbReference>